<reference evidence="2" key="1">
    <citation type="journal article" date="2014" name="Int. J. Syst. Evol. Microbiol.">
        <title>Complete genome sequence of Corynebacterium casei LMG S-19264T (=DSM 44701T), isolated from a smear-ripened cheese.</title>
        <authorList>
            <consortium name="US DOE Joint Genome Institute (JGI-PGF)"/>
            <person name="Walter F."/>
            <person name="Albersmeier A."/>
            <person name="Kalinowski J."/>
            <person name="Ruckert C."/>
        </authorList>
    </citation>
    <scope>NUCLEOTIDE SEQUENCE</scope>
    <source>
        <strain evidence="2">CGMCC 1.7081</strain>
    </source>
</reference>
<dbReference type="Proteomes" id="UP000611500">
    <property type="component" value="Unassembled WGS sequence"/>
</dbReference>
<dbReference type="AlphaFoldDB" id="A0A8J3H8E6"/>
<evidence type="ECO:0000313" key="2">
    <source>
        <dbReference type="EMBL" id="GHG90454.1"/>
    </source>
</evidence>
<gene>
    <name evidence="2" type="ORF">GCM10010961_20840</name>
</gene>
<keyword evidence="1" id="KW-1133">Transmembrane helix</keyword>
<comment type="caution">
    <text evidence="2">The sequence shown here is derived from an EMBL/GenBank/DDBJ whole genome shotgun (WGS) entry which is preliminary data.</text>
</comment>
<dbReference type="RefSeq" id="WP_028093742.1">
    <property type="nucleotide sequence ID" value="NZ_BNAP01000007.1"/>
</dbReference>
<organism evidence="2 3">
    <name type="scientific">Pseudodonghicola xiamenensis</name>
    <dbReference type="NCBI Taxonomy" id="337702"/>
    <lineage>
        <taxon>Bacteria</taxon>
        <taxon>Pseudomonadati</taxon>
        <taxon>Pseudomonadota</taxon>
        <taxon>Alphaproteobacteria</taxon>
        <taxon>Rhodobacterales</taxon>
        <taxon>Paracoccaceae</taxon>
        <taxon>Pseudodonghicola</taxon>
    </lineage>
</organism>
<proteinExistence type="predicted"/>
<keyword evidence="3" id="KW-1185">Reference proteome</keyword>
<evidence type="ECO:0000256" key="1">
    <source>
        <dbReference type="SAM" id="Phobius"/>
    </source>
</evidence>
<protein>
    <submittedName>
        <fullName evidence="2">Uncharacterized protein</fullName>
    </submittedName>
</protein>
<accession>A0A8J3H8E6</accession>
<feature type="transmembrane region" description="Helical" evidence="1">
    <location>
        <begin position="12"/>
        <end position="31"/>
    </location>
</feature>
<feature type="transmembrane region" description="Helical" evidence="1">
    <location>
        <begin position="43"/>
        <end position="68"/>
    </location>
</feature>
<keyword evidence="1" id="KW-0472">Membrane</keyword>
<reference evidence="2" key="2">
    <citation type="submission" date="2020-09" db="EMBL/GenBank/DDBJ databases">
        <authorList>
            <person name="Sun Q."/>
            <person name="Zhou Y."/>
        </authorList>
    </citation>
    <scope>NUCLEOTIDE SEQUENCE</scope>
    <source>
        <strain evidence="2">CGMCC 1.7081</strain>
    </source>
</reference>
<name>A0A8J3H8E6_9RHOB</name>
<evidence type="ECO:0000313" key="3">
    <source>
        <dbReference type="Proteomes" id="UP000611500"/>
    </source>
</evidence>
<dbReference type="EMBL" id="BNAP01000007">
    <property type="protein sequence ID" value="GHG90454.1"/>
    <property type="molecule type" value="Genomic_DNA"/>
</dbReference>
<sequence length="112" mass="12484">MPELIKLYIRNVLIGFAIAAAFVAVLLWFNVMNLWHLVSTSDVGILAVVVLWFAHGIVFAGVQFALAVMSMAEREDSGPRGGTPAAIPDYRAVMIPVEEPNQRARQLHQRRR</sequence>
<keyword evidence="1" id="KW-0812">Transmembrane</keyword>